<dbReference type="AlphaFoldDB" id="A0AAN7HH43"/>
<protein>
    <recommendedName>
        <fullName evidence="4">BZIP domain-containing protein</fullName>
    </recommendedName>
</protein>
<dbReference type="CDD" id="cd14688">
    <property type="entry name" value="bZIP_YAP"/>
    <property type="match status" value="1"/>
</dbReference>
<dbReference type="EMBL" id="MU860045">
    <property type="protein sequence ID" value="KAK4240229.1"/>
    <property type="molecule type" value="Genomic_DNA"/>
</dbReference>
<gene>
    <name evidence="2" type="ORF">C8A03DRAFT_13454</name>
</gene>
<feature type="compositionally biased region" description="Basic and acidic residues" evidence="1">
    <location>
        <begin position="274"/>
        <end position="289"/>
    </location>
</feature>
<accession>A0AAN7HH43</accession>
<reference evidence="2" key="2">
    <citation type="submission" date="2023-05" db="EMBL/GenBank/DDBJ databases">
        <authorList>
            <consortium name="Lawrence Berkeley National Laboratory"/>
            <person name="Steindorff A."/>
            <person name="Hensen N."/>
            <person name="Bonometti L."/>
            <person name="Westerberg I."/>
            <person name="Brannstrom I.O."/>
            <person name="Guillou S."/>
            <person name="Cros-Aarteil S."/>
            <person name="Calhoun S."/>
            <person name="Haridas S."/>
            <person name="Kuo A."/>
            <person name="Mondo S."/>
            <person name="Pangilinan J."/>
            <person name="Riley R."/>
            <person name="Labutti K."/>
            <person name="Andreopoulos B."/>
            <person name="Lipzen A."/>
            <person name="Chen C."/>
            <person name="Yanf M."/>
            <person name="Daum C."/>
            <person name="Ng V."/>
            <person name="Clum A."/>
            <person name="Ohm R."/>
            <person name="Martin F."/>
            <person name="Silar P."/>
            <person name="Natvig D."/>
            <person name="Lalanne C."/>
            <person name="Gautier V."/>
            <person name="Ament-Velasquez S.L."/>
            <person name="Kruys A."/>
            <person name="Hutchinson M.I."/>
            <person name="Powell A.J."/>
            <person name="Barry K."/>
            <person name="Miller A.N."/>
            <person name="Grigoriev I.V."/>
            <person name="Debuchy R."/>
            <person name="Gladieux P."/>
            <person name="Thoren M.H."/>
            <person name="Johannesson H."/>
        </authorList>
    </citation>
    <scope>NUCLEOTIDE SEQUENCE</scope>
    <source>
        <strain evidence="2">CBS 532.94</strain>
    </source>
</reference>
<evidence type="ECO:0000313" key="2">
    <source>
        <dbReference type="EMBL" id="KAK4240229.1"/>
    </source>
</evidence>
<evidence type="ECO:0000313" key="3">
    <source>
        <dbReference type="Proteomes" id="UP001303760"/>
    </source>
</evidence>
<evidence type="ECO:0000256" key="1">
    <source>
        <dbReference type="SAM" id="MobiDB-lite"/>
    </source>
</evidence>
<keyword evidence="3" id="KW-1185">Reference proteome</keyword>
<comment type="caution">
    <text evidence="2">The sequence shown here is derived from an EMBL/GenBank/DDBJ whole genome shotgun (WGS) entry which is preliminary data.</text>
</comment>
<feature type="region of interest" description="Disordered" evidence="1">
    <location>
        <begin position="1"/>
        <end position="40"/>
    </location>
</feature>
<reference evidence="2" key="1">
    <citation type="journal article" date="2023" name="Mol. Phylogenet. Evol.">
        <title>Genome-scale phylogeny and comparative genomics of the fungal order Sordariales.</title>
        <authorList>
            <person name="Hensen N."/>
            <person name="Bonometti L."/>
            <person name="Westerberg I."/>
            <person name="Brannstrom I.O."/>
            <person name="Guillou S."/>
            <person name="Cros-Aarteil S."/>
            <person name="Calhoun S."/>
            <person name="Haridas S."/>
            <person name="Kuo A."/>
            <person name="Mondo S."/>
            <person name="Pangilinan J."/>
            <person name="Riley R."/>
            <person name="LaButti K."/>
            <person name="Andreopoulos B."/>
            <person name="Lipzen A."/>
            <person name="Chen C."/>
            <person name="Yan M."/>
            <person name="Daum C."/>
            <person name="Ng V."/>
            <person name="Clum A."/>
            <person name="Steindorff A."/>
            <person name="Ohm R.A."/>
            <person name="Martin F."/>
            <person name="Silar P."/>
            <person name="Natvig D.O."/>
            <person name="Lalanne C."/>
            <person name="Gautier V."/>
            <person name="Ament-Velasquez S.L."/>
            <person name="Kruys A."/>
            <person name="Hutchinson M.I."/>
            <person name="Powell A.J."/>
            <person name="Barry K."/>
            <person name="Miller A.N."/>
            <person name="Grigoriev I.V."/>
            <person name="Debuchy R."/>
            <person name="Gladieux P."/>
            <person name="Hiltunen Thoren M."/>
            <person name="Johannesson H."/>
        </authorList>
    </citation>
    <scope>NUCLEOTIDE SEQUENCE</scope>
    <source>
        <strain evidence="2">CBS 532.94</strain>
    </source>
</reference>
<sequence>MSFQPPPREPPKPSKGKPKAGARRVVNLSEEQRRKKRENDRLAQQNIRRRNKALIDNLQREVEMLRSMRSVQTALSLLEEKRSLEAQLLELSRHTALMLNERHCHPPGIGLSGVDGPSPAAGHGGEYGNVPHNFASPSLSSAHRYDQWPSNAVPVPSPAAIHSVESSPGASGPGEDFGYVHTSVPVVEPAIMASNTSAPALDSIKLEAREVDTGMSAAPSANRYSSPKVAHSSPAYLQAAPWPVYSTSSYYVRAPHRHPVQPHSSHVYPTVSSREGRRGEGEESDGVGR</sequence>
<proteinExistence type="predicted"/>
<feature type="region of interest" description="Disordered" evidence="1">
    <location>
        <begin position="256"/>
        <end position="289"/>
    </location>
</feature>
<dbReference type="Proteomes" id="UP001303760">
    <property type="component" value="Unassembled WGS sequence"/>
</dbReference>
<feature type="compositionally biased region" description="Basic and acidic residues" evidence="1">
    <location>
        <begin position="30"/>
        <end position="40"/>
    </location>
</feature>
<organism evidence="2 3">
    <name type="scientific">Achaetomium macrosporum</name>
    <dbReference type="NCBI Taxonomy" id="79813"/>
    <lineage>
        <taxon>Eukaryota</taxon>
        <taxon>Fungi</taxon>
        <taxon>Dikarya</taxon>
        <taxon>Ascomycota</taxon>
        <taxon>Pezizomycotina</taxon>
        <taxon>Sordariomycetes</taxon>
        <taxon>Sordariomycetidae</taxon>
        <taxon>Sordariales</taxon>
        <taxon>Chaetomiaceae</taxon>
        <taxon>Achaetomium</taxon>
    </lineage>
</organism>
<evidence type="ECO:0008006" key="4">
    <source>
        <dbReference type="Google" id="ProtNLM"/>
    </source>
</evidence>
<name>A0AAN7HH43_9PEZI</name>